<keyword evidence="6" id="KW-0975">Bacterial flagellum</keyword>
<dbReference type="InterPro" id="IPR010930">
    <property type="entry name" value="Flg_bb/hook_C_dom"/>
</dbReference>
<dbReference type="Pfam" id="PF22638">
    <property type="entry name" value="FlgK_D1"/>
    <property type="match status" value="1"/>
</dbReference>
<feature type="domain" description="Flagellar hook-associated protein FlgK helical" evidence="10">
    <location>
        <begin position="94"/>
        <end position="329"/>
    </location>
</feature>
<organism evidence="11 12">
    <name type="scientific">Variovorax dokdonensis</name>
    <dbReference type="NCBI Taxonomy" id="344883"/>
    <lineage>
        <taxon>Bacteria</taxon>
        <taxon>Pseudomonadati</taxon>
        <taxon>Pseudomonadota</taxon>
        <taxon>Betaproteobacteria</taxon>
        <taxon>Burkholderiales</taxon>
        <taxon>Comamonadaceae</taxon>
        <taxon>Variovorax</taxon>
    </lineage>
</organism>
<dbReference type="Pfam" id="PF21159">
    <property type="entry name" value="FlgK_2nd"/>
    <property type="match status" value="1"/>
</dbReference>
<dbReference type="Pfam" id="PF21158">
    <property type="entry name" value="flgK_1st_1"/>
    <property type="match status" value="1"/>
</dbReference>
<dbReference type="NCBIfam" id="TIGR02492">
    <property type="entry name" value="flgK_ends"/>
    <property type="match status" value="1"/>
</dbReference>
<evidence type="ECO:0000313" key="12">
    <source>
        <dbReference type="Proteomes" id="UP001174908"/>
    </source>
</evidence>
<comment type="caution">
    <text evidence="11">The sequence shown here is derived from an EMBL/GenBank/DDBJ whole genome shotgun (WGS) entry which is preliminary data.</text>
</comment>
<dbReference type="Pfam" id="PF06429">
    <property type="entry name" value="Flg_bbr_C"/>
    <property type="match status" value="1"/>
</dbReference>
<evidence type="ECO:0000256" key="1">
    <source>
        <dbReference type="ARBA" id="ARBA00004365"/>
    </source>
</evidence>
<feature type="domain" description="Flagellar hook-associated protein 1 D2-like" evidence="8">
    <location>
        <begin position="337"/>
        <end position="419"/>
    </location>
</feature>
<evidence type="ECO:0000259" key="8">
    <source>
        <dbReference type="Pfam" id="PF21158"/>
    </source>
</evidence>
<evidence type="ECO:0000256" key="6">
    <source>
        <dbReference type="ARBA" id="ARBA00023143"/>
    </source>
</evidence>
<dbReference type="SUPFAM" id="SSF64518">
    <property type="entry name" value="Phase 1 flagellin"/>
    <property type="match status" value="2"/>
</dbReference>
<keyword evidence="5" id="KW-0964">Secreted</keyword>
<keyword evidence="11" id="KW-0969">Cilium</keyword>
<feature type="domain" description="Flagellar hook-associated protein 1 D3" evidence="9">
    <location>
        <begin position="442"/>
        <end position="543"/>
    </location>
</feature>
<dbReference type="InterPro" id="IPR053927">
    <property type="entry name" value="FlgK_helical"/>
</dbReference>
<keyword evidence="12" id="KW-1185">Reference proteome</keyword>
<dbReference type="Proteomes" id="UP001174908">
    <property type="component" value="Unassembled WGS sequence"/>
</dbReference>
<comment type="subcellular location">
    <subcellularLocation>
        <location evidence="1">Bacterial flagellum</location>
    </subcellularLocation>
    <subcellularLocation>
        <location evidence="2">Secreted</location>
    </subcellularLocation>
</comment>
<dbReference type="PRINTS" id="PR01005">
    <property type="entry name" value="FLGHOOKAP1"/>
</dbReference>
<keyword evidence="11" id="KW-0966">Cell projection</keyword>
<dbReference type="PANTHER" id="PTHR30033">
    <property type="entry name" value="FLAGELLAR HOOK-ASSOCIATED PROTEIN 1"/>
    <property type="match status" value="1"/>
</dbReference>
<proteinExistence type="inferred from homology"/>
<dbReference type="InterPro" id="IPR049119">
    <property type="entry name" value="FlgK_D2-like"/>
</dbReference>
<evidence type="ECO:0000256" key="2">
    <source>
        <dbReference type="ARBA" id="ARBA00004613"/>
    </source>
</evidence>
<evidence type="ECO:0000259" key="10">
    <source>
        <dbReference type="Pfam" id="PF22638"/>
    </source>
</evidence>
<gene>
    <name evidence="11" type="primary">flgK</name>
    <name evidence="11" type="ORF">QTH91_00505</name>
</gene>
<dbReference type="InterPro" id="IPR049474">
    <property type="entry name" value="FlgK_D3"/>
</dbReference>
<evidence type="ECO:0000313" key="11">
    <source>
        <dbReference type="EMBL" id="MDM0042949.1"/>
    </source>
</evidence>
<reference evidence="11" key="1">
    <citation type="submission" date="2023-06" db="EMBL/GenBank/DDBJ databases">
        <authorList>
            <person name="Jiang Y."/>
            <person name="Liu Q."/>
        </authorList>
    </citation>
    <scope>NUCLEOTIDE SEQUENCE</scope>
    <source>
        <strain evidence="11">CGMCC 1.12089</strain>
    </source>
</reference>
<dbReference type="PANTHER" id="PTHR30033:SF1">
    <property type="entry name" value="FLAGELLAR HOOK-ASSOCIATED PROTEIN 1"/>
    <property type="match status" value="1"/>
</dbReference>
<dbReference type="EMBL" id="JASZYV010000001">
    <property type="protein sequence ID" value="MDM0042949.1"/>
    <property type="molecule type" value="Genomic_DNA"/>
</dbReference>
<dbReference type="RefSeq" id="WP_286658078.1">
    <property type="nucleotide sequence ID" value="NZ_JASZYV010000001.1"/>
</dbReference>
<evidence type="ECO:0000259" key="7">
    <source>
        <dbReference type="Pfam" id="PF06429"/>
    </source>
</evidence>
<accession>A0ABT7N4T5</accession>
<protein>
    <recommendedName>
        <fullName evidence="4">Flagellar hook-associated protein 1</fullName>
    </recommendedName>
</protein>
<name>A0ABT7N4T5_9BURK</name>
<feature type="domain" description="Flagellar basal-body/hook protein C-terminal" evidence="7">
    <location>
        <begin position="613"/>
        <end position="651"/>
    </location>
</feature>
<evidence type="ECO:0000259" key="9">
    <source>
        <dbReference type="Pfam" id="PF21159"/>
    </source>
</evidence>
<keyword evidence="11" id="KW-0282">Flagellum</keyword>
<dbReference type="InterPro" id="IPR002371">
    <property type="entry name" value="FlgK"/>
</dbReference>
<comment type="similarity">
    <text evidence="3">Belongs to the flagella basal body rod proteins family.</text>
</comment>
<evidence type="ECO:0000256" key="4">
    <source>
        <dbReference type="ARBA" id="ARBA00016244"/>
    </source>
</evidence>
<sequence>MSGNLFFTGLSGLSVARTALVTTAHNTANVYTAGYTRQVAEVATNGAIATGAGYIGTGAGVTTISRSYDRYLTAQLATAQSNSAALTANGAQVDRIDSLLADRTSGISVLMQNFFTAVQGVANTPADSAARQQLISSAQSLATKFRATDQYLSDLNDSVNDQISGSVEQINTYSSQIAGLNQKISMLTAMAGGQPPNDLMDQRDQLVSELSQIVDVKVLQQDNGKYNVFIGTGQSLVVGDQAAKMQAVPSAADPTRMSVALTGVAGNVSELKDSAITGGSLGGLMNFRRDTLIPTQNAIGRLSLAVADAFNNQHNLGVDLNGALGGDFFGNAAPAIFSNAKNSGDLVLSGSIDDASQLTTSDYAVQVKDVAGVLSYSVTRLSDNTSLGTYSGMPISFDGVTIDAASGTAQDGDTFLVQPTRNGARDMEVLVTDPAKVAAASPIITGNTAGNQGSGAIGAASVDAAYLGTPLAANVTLSFDAATGTLSGFPATSDVTVTLADGSTSTYAAGTPVPFTAGAKVSFDGISFGMSGAPAQGDTFTVGRNVAGVSDGSNALLLGALQRQSLVGGGATTFNGAYTQLVSEVGNRAMEIQVASVAQDSVTGQIKASQQSISGVNQDEETANLLMFQQMYQANAKVIQTASTIFDTILGLR</sequence>
<evidence type="ECO:0000256" key="5">
    <source>
        <dbReference type="ARBA" id="ARBA00022525"/>
    </source>
</evidence>
<evidence type="ECO:0000256" key="3">
    <source>
        <dbReference type="ARBA" id="ARBA00009677"/>
    </source>
</evidence>